<protein>
    <recommendedName>
        <fullName evidence="6 19">Adenosylcobinamide-GDP ribazoletransferase</fullName>
        <ecNumber evidence="5 19">2.7.8.26</ecNumber>
    </recommendedName>
    <alternativeName>
        <fullName evidence="16 19">Cobalamin synthase</fullName>
    </alternativeName>
    <alternativeName>
        <fullName evidence="15 19">Cobalamin-5'-phosphate synthase</fullName>
    </alternativeName>
</protein>
<dbReference type="RefSeq" id="WP_109349680.1">
    <property type="nucleotide sequence ID" value="NZ_BJUE01000012.1"/>
</dbReference>
<reference evidence="21 23" key="2">
    <citation type="submission" date="2019-03" db="EMBL/GenBank/DDBJ databases">
        <title>Genomic Encyclopedia of Type Strains, Phase IV (KMG-IV): sequencing the most valuable type-strain genomes for metagenomic binning, comparative biology and taxonomic classification.</title>
        <authorList>
            <person name="Goeker M."/>
        </authorList>
    </citation>
    <scope>NUCLEOTIDE SEQUENCE [LARGE SCALE GENOMIC DNA]</scope>
    <source>
        <strain evidence="21 23">DSM 20580</strain>
    </source>
</reference>
<evidence type="ECO:0000256" key="4">
    <source>
        <dbReference type="ARBA" id="ARBA00010561"/>
    </source>
</evidence>
<comment type="cofactor">
    <cofactor evidence="1 19">
        <name>Mg(2+)</name>
        <dbReference type="ChEBI" id="CHEBI:18420"/>
    </cofactor>
</comment>
<feature type="transmembrane region" description="Helical" evidence="19">
    <location>
        <begin position="139"/>
        <end position="158"/>
    </location>
</feature>
<keyword evidence="13 19" id="KW-0472">Membrane</keyword>
<dbReference type="OrthoDB" id="9794626at2"/>
<feature type="transmembrane region" description="Helical" evidence="19">
    <location>
        <begin position="62"/>
        <end position="81"/>
    </location>
</feature>
<dbReference type="Pfam" id="PF02654">
    <property type="entry name" value="CobS"/>
    <property type="match status" value="1"/>
</dbReference>
<comment type="caution">
    <text evidence="20">The sequence shown here is derived from an EMBL/GenBank/DDBJ whole genome shotgun (WGS) entry which is preliminary data.</text>
</comment>
<comment type="catalytic activity">
    <reaction evidence="18 19">
        <text>alpha-ribazole 5'-phosphate + adenosylcob(III)inamide-GDP = adenosylcob(III)alamin 5'-phosphate + GMP + H(+)</text>
        <dbReference type="Rhea" id="RHEA:23560"/>
        <dbReference type="ChEBI" id="CHEBI:15378"/>
        <dbReference type="ChEBI" id="CHEBI:57918"/>
        <dbReference type="ChEBI" id="CHEBI:58115"/>
        <dbReference type="ChEBI" id="CHEBI:60487"/>
        <dbReference type="ChEBI" id="CHEBI:60493"/>
        <dbReference type="EC" id="2.7.8.26"/>
    </reaction>
</comment>
<evidence type="ECO:0000256" key="5">
    <source>
        <dbReference type="ARBA" id="ARBA00013200"/>
    </source>
</evidence>
<keyword evidence="7 19" id="KW-1003">Cell membrane</keyword>
<keyword evidence="8 19" id="KW-0169">Cobalamin biosynthesis</keyword>
<evidence type="ECO:0000256" key="7">
    <source>
        <dbReference type="ARBA" id="ARBA00022475"/>
    </source>
</evidence>
<evidence type="ECO:0000256" key="2">
    <source>
        <dbReference type="ARBA" id="ARBA00004651"/>
    </source>
</evidence>
<comment type="catalytic activity">
    <reaction evidence="17 19">
        <text>alpha-ribazole + adenosylcob(III)inamide-GDP = adenosylcob(III)alamin + GMP + H(+)</text>
        <dbReference type="Rhea" id="RHEA:16049"/>
        <dbReference type="ChEBI" id="CHEBI:10329"/>
        <dbReference type="ChEBI" id="CHEBI:15378"/>
        <dbReference type="ChEBI" id="CHEBI:18408"/>
        <dbReference type="ChEBI" id="CHEBI:58115"/>
        <dbReference type="ChEBI" id="CHEBI:60487"/>
        <dbReference type="EC" id="2.7.8.26"/>
    </reaction>
</comment>
<evidence type="ECO:0000256" key="14">
    <source>
        <dbReference type="ARBA" id="ARBA00025228"/>
    </source>
</evidence>
<dbReference type="GO" id="GO:0051073">
    <property type="term" value="F:adenosylcobinamide-GDP ribazoletransferase activity"/>
    <property type="evidence" value="ECO:0007669"/>
    <property type="project" value="UniProtKB-UniRule"/>
</dbReference>
<comment type="subcellular location">
    <subcellularLocation>
        <location evidence="2 19">Cell membrane</location>
        <topology evidence="2 19">Multi-pass membrane protein</topology>
    </subcellularLocation>
</comment>
<feature type="transmembrane region" description="Helical" evidence="19">
    <location>
        <begin position="29"/>
        <end position="50"/>
    </location>
</feature>
<evidence type="ECO:0000256" key="13">
    <source>
        <dbReference type="ARBA" id="ARBA00023136"/>
    </source>
</evidence>
<sequence>MMKGFLLALQFFTIIPIHKELPMTKKYITQMFIALPIVGALIGGVAAMVFWGLHDYTSFSSLLITLAVLLTLVKLTGGLHLDGLIDMGDAYFSYRSIEKRHEILDDPRVGAFGVMTIVFFILTKFIILNELILSDAMTFYWLIFIPFLARISMAHYLIITPASKEKGIGAFFCSHISFQKFSVIMLVFLLLSATLVGWYSEQWLIALSMVIASLIAPLFYKYWTVKNFNGSSGDLFGAFIEGMELLLWIILLIFIS</sequence>
<dbReference type="GO" id="GO:0008818">
    <property type="term" value="F:cobalamin 5'-phosphate synthase activity"/>
    <property type="evidence" value="ECO:0007669"/>
    <property type="project" value="UniProtKB-UniRule"/>
</dbReference>
<evidence type="ECO:0000313" key="22">
    <source>
        <dbReference type="Proteomes" id="UP000254330"/>
    </source>
</evidence>
<evidence type="ECO:0000256" key="11">
    <source>
        <dbReference type="ARBA" id="ARBA00022842"/>
    </source>
</evidence>
<dbReference type="EC" id="2.7.8.26" evidence="5 19"/>
<feature type="transmembrane region" description="Helical" evidence="19">
    <location>
        <begin position="235"/>
        <end position="255"/>
    </location>
</feature>
<comment type="pathway">
    <text evidence="3 19">Cofactor biosynthesis; adenosylcobalamin biosynthesis; adenosylcobalamin from cob(II)yrinate a,c-diamide: step 7/7.</text>
</comment>
<reference evidence="20 22" key="1">
    <citation type="submission" date="2018-06" db="EMBL/GenBank/DDBJ databases">
        <authorList>
            <consortium name="Pathogen Informatics"/>
            <person name="Doyle S."/>
        </authorList>
    </citation>
    <scope>NUCLEOTIDE SEQUENCE [LARGE SCALE GENOMIC DNA]</scope>
    <source>
        <strain evidence="20 22">NCTC10597</strain>
    </source>
</reference>
<feature type="transmembrane region" description="Helical" evidence="19">
    <location>
        <begin position="109"/>
        <end position="127"/>
    </location>
</feature>
<evidence type="ECO:0000313" key="21">
    <source>
        <dbReference type="EMBL" id="TDR38312.1"/>
    </source>
</evidence>
<dbReference type="InterPro" id="IPR003805">
    <property type="entry name" value="CobS"/>
</dbReference>
<evidence type="ECO:0000256" key="18">
    <source>
        <dbReference type="ARBA" id="ARBA00049504"/>
    </source>
</evidence>
<dbReference type="Proteomes" id="UP000294641">
    <property type="component" value="Unassembled WGS sequence"/>
</dbReference>
<feature type="transmembrane region" description="Helical" evidence="19">
    <location>
        <begin position="178"/>
        <end position="196"/>
    </location>
</feature>
<feature type="transmembrane region" description="Helical" evidence="19">
    <location>
        <begin position="203"/>
        <end position="223"/>
    </location>
</feature>
<proteinExistence type="inferred from homology"/>
<evidence type="ECO:0000256" key="15">
    <source>
        <dbReference type="ARBA" id="ARBA00032605"/>
    </source>
</evidence>
<dbReference type="NCBIfam" id="TIGR00317">
    <property type="entry name" value="cobS"/>
    <property type="match status" value="1"/>
</dbReference>
<evidence type="ECO:0000256" key="12">
    <source>
        <dbReference type="ARBA" id="ARBA00022989"/>
    </source>
</evidence>
<evidence type="ECO:0000256" key="8">
    <source>
        <dbReference type="ARBA" id="ARBA00022573"/>
    </source>
</evidence>
<keyword evidence="9 19" id="KW-0808">Transferase</keyword>
<dbReference type="HAMAP" id="MF_00719">
    <property type="entry name" value="CobS"/>
    <property type="match status" value="1"/>
</dbReference>
<dbReference type="EMBL" id="SNZG01000017">
    <property type="protein sequence ID" value="TDR38312.1"/>
    <property type="molecule type" value="Genomic_DNA"/>
</dbReference>
<gene>
    <name evidence="19" type="primary">cobS</name>
    <name evidence="21" type="ORF">DFR61_11742</name>
    <name evidence="20" type="ORF">NCTC10597_00315</name>
</gene>
<evidence type="ECO:0000256" key="10">
    <source>
        <dbReference type="ARBA" id="ARBA00022692"/>
    </source>
</evidence>
<evidence type="ECO:0000313" key="20">
    <source>
        <dbReference type="EMBL" id="STX08649.1"/>
    </source>
</evidence>
<keyword evidence="10 19" id="KW-0812">Transmembrane</keyword>
<dbReference type="PANTHER" id="PTHR34148:SF1">
    <property type="entry name" value="ADENOSYLCOBINAMIDE-GDP RIBAZOLETRANSFERASE"/>
    <property type="match status" value="1"/>
</dbReference>
<evidence type="ECO:0000256" key="3">
    <source>
        <dbReference type="ARBA" id="ARBA00004663"/>
    </source>
</evidence>
<dbReference type="GO" id="GO:0009236">
    <property type="term" value="P:cobalamin biosynthetic process"/>
    <property type="evidence" value="ECO:0007669"/>
    <property type="project" value="UniProtKB-UniRule"/>
</dbReference>
<dbReference type="AlphaFoldDB" id="A0A2U3ACT7"/>
<dbReference type="EMBL" id="UGNP01000001">
    <property type="protein sequence ID" value="STX08649.1"/>
    <property type="molecule type" value="Genomic_DNA"/>
</dbReference>
<dbReference type="UniPathway" id="UPA00148">
    <property type="reaction ID" value="UER00238"/>
</dbReference>
<evidence type="ECO:0000256" key="9">
    <source>
        <dbReference type="ARBA" id="ARBA00022679"/>
    </source>
</evidence>
<comment type="function">
    <text evidence="14 19">Joins adenosylcobinamide-GDP and alpha-ribazole to generate adenosylcobalamin (Ado-cobalamin). Also synthesizes adenosylcobalamin 5'-phosphate from adenosylcobinamide-GDP and alpha-ribazole 5'-phosphate.</text>
</comment>
<evidence type="ECO:0000256" key="6">
    <source>
        <dbReference type="ARBA" id="ARBA00015850"/>
    </source>
</evidence>
<evidence type="ECO:0000256" key="19">
    <source>
        <dbReference type="HAMAP-Rule" id="MF_00719"/>
    </source>
</evidence>
<organism evidence="20 22">
    <name type="scientific">Kurthia zopfii</name>
    <dbReference type="NCBI Taxonomy" id="1650"/>
    <lineage>
        <taxon>Bacteria</taxon>
        <taxon>Bacillati</taxon>
        <taxon>Bacillota</taxon>
        <taxon>Bacilli</taxon>
        <taxon>Bacillales</taxon>
        <taxon>Caryophanaceae</taxon>
        <taxon>Kurthia</taxon>
    </lineage>
</organism>
<evidence type="ECO:0000256" key="17">
    <source>
        <dbReference type="ARBA" id="ARBA00048623"/>
    </source>
</evidence>
<keyword evidence="12 19" id="KW-1133">Transmembrane helix</keyword>
<evidence type="ECO:0000256" key="16">
    <source>
        <dbReference type="ARBA" id="ARBA00032853"/>
    </source>
</evidence>
<comment type="similarity">
    <text evidence="4 19">Belongs to the CobS family.</text>
</comment>
<name>A0A2U3ACT7_9BACL</name>
<evidence type="ECO:0000313" key="23">
    <source>
        <dbReference type="Proteomes" id="UP000294641"/>
    </source>
</evidence>
<accession>A0A2U3ACT7</accession>
<keyword evidence="11 19" id="KW-0460">Magnesium</keyword>
<dbReference type="GO" id="GO:0005886">
    <property type="term" value="C:plasma membrane"/>
    <property type="evidence" value="ECO:0007669"/>
    <property type="project" value="UniProtKB-SubCell"/>
</dbReference>
<dbReference type="Proteomes" id="UP000254330">
    <property type="component" value="Unassembled WGS sequence"/>
</dbReference>
<dbReference type="PANTHER" id="PTHR34148">
    <property type="entry name" value="ADENOSYLCOBINAMIDE-GDP RIBAZOLETRANSFERASE"/>
    <property type="match status" value="1"/>
</dbReference>
<evidence type="ECO:0000256" key="1">
    <source>
        <dbReference type="ARBA" id="ARBA00001946"/>
    </source>
</evidence>
<keyword evidence="23" id="KW-1185">Reference proteome</keyword>